<dbReference type="Proteomes" id="UP000276980">
    <property type="component" value="Chromosome"/>
</dbReference>
<accession>A0A3Q8XBI4</accession>
<evidence type="ECO:0000313" key="1">
    <source>
        <dbReference type="EMBL" id="AZN62707.1"/>
    </source>
</evidence>
<evidence type="ECO:0000313" key="2">
    <source>
        <dbReference type="Proteomes" id="UP000276980"/>
    </source>
</evidence>
<sequence>MSDKREELRACIDEYRSRGIHFDEVRNLFAAIDIEQPRQWRSVPNIIAHLSEAKLTDLQDKAQAYLESQKKYNDKLIVIYRDLSEDQLVAIDEALTSAKEDNEELEYGYLFDSIENVSDDWGLKFFKFKKTRSVFLKEDINVDQMNDEVKSEFIEFDKVVGIKAKNITCIDAVVIDTEANSVILQLDLVSLLRSSDIDKNLDLFQIMINKIISNKFSNIHALDKKTGVVNLYNCIKNFYDKSEGAITKLSFTTSKGVHHETLKGAATDIRNADYHLGGKAKEGSISPYRVTKKFTFDANSKPQAFLGVRYQYYAKAGSKFLATARIFDIYNYQSYLFIIKKLLENI</sequence>
<reference evidence="1 2" key="1">
    <citation type="submission" date="2017-06" db="EMBL/GenBank/DDBJ databases">
        <title>Complete Genome Sequence of the Carbazole-Degrading Bacterium Acinetobacter johnsonii IC001.</title>
        <authorList>
            <person name="Vejarano F."/>
            <person name="Suzuki-Minakuchi C."/>
            <person name="Ohtsubo Y."/>
            <person name="Tsuda M."/>
            <person name="Okada K."/>
            <person name="Nojiri H."/>
        </authorList>
    </citation>
    <scope>NUCLEOTIDE SEQUENCE [LARGE SCALE GENOMIC DNA]</scope>
    <source>
        <strain evidence="1 2">IC001</strain>
    </source>
</reference>
<dbReference type="AlphaFoldDB" id="A0A3Q8XBI4"/>
<name>A0A3Q8XBI4_ACIJO</name>
<protein>
    <submittedName>
        <fullName evidence="1">Uncharacterized protein</fullName>
    </submittedName>
</protein>
<dbReference type="RefSeq" id="WP_119063276.1">
    <property type="nucleotide sequence ID" value="NZ_CP022298.1"/>
</dbReference>
<dbReference type="EMBL" id="CP022298">
    <property type="protein sequence ID" value="AZN62707.1"/>
    <property type="molecule type" value="Genomic_DNA"/>
</dbReference>
<proteinExistence type="predicted"/>
<gene>
    <name evidence="1" type="ORF">CFH90_01040</name>
</gene>
<organism evidence="1 2">
    <name type="scientific">Acinetobacter johnsonii</name>
    <dbReference type="NCBI Taxonomy" id="40214"/>
    <lineage>
        <taxon>Bacteria</taxon>
        <taxon>Pseudomonadati</taxon>
        <taxon>Pseudomonadota</taxon>
        <taxon>Gammaproteobacteria</taxon>
        <taxon>Moraxellales</taxon>
        <taxon>Moraxellaceae</taxon>
        <taxon>Acinetobacter</taxon>
    </lineage>
</organism>